<dbReference type="SMART" id="SM00355">
    <property type="entry name" value="ZnF_C2H2"/>
    <property type="match status" value="9"/>
</dbReference>
<comment type="similarity">
    <text evidence="2">Belongs to the krueppel C2H2-type zinc-finger protein family.</text>
</comment>
<dbReference type="AlphaFoldDB" id="A0AAN9VTD7"/>
<proteinExistence type="inferred from homology"/>
<dbReference type="Gene3D" id="3.30.710.10">
    <property type="entry name" value="Potassium Channel Kv1.1, Chain A"/>
    <property type="match status" value="1"/>
</dbReference>
<evidence type="ECO:0000256" key="8">
    <source>
        <dbReference type="ARBA" id="ARBA00023125"/>
    </source>
</evidence>
<feature type="domain" description="C2H2-type" evidence="14">
    <location>
        <begin position="503"/>
        <end position="530"/>
    </location>
</feature>
<gene>
    <name evidence="15" type="ORF">R5R35_008150</name>
</gene>
<evidence type="ECO:0000256" key="10">
    <source>
        <dbReference type="ARBA" id="ARBA00023242"/>
    </source>
</evidence>
<evidence type="ECO:0000256" key="6">
    <source>
        <dbReference type="ARBA" id="ARBA00022833"/>
    </source>
</evidence>
<dbReference type="InterPro" id="IPR036236">
    <property type="entry name" value="Znf_C2H2_sf"/>
</dbReference>
<keyword evidence="7" id="KW-0805">Transcription regulation</keyword>
<evidence type="ECO:0000256" key="2">
    <source>
        <dbReference type="ARBA" id="ARBA00006991"/>
    </source>
</evidence>
<comment type="subcellular location">
    <subcellularLocation>
        <location evidence="1">Nucleus</location>
    </subcellularLocation>
</comment>
<evidence type="ECO:0000256" key="4">
    <source>
        <dbReference type="ARBA" id="ARBA00022737"/>
    </source>
</evidence>
<dbReference type="CDD" id="cd18315">
    <property type="entry name" value="BTB_POZ_BAB-like"/>
    <property type="match status" value="1"/>
</dbReference>
<feature type="domain" description="C2H2-type" evidence="14">
    <location>
        <begin position="587"/>
        <end position="614"/>
    </location>
</feature>
<protein>
    <submittedName>
        <fullName evidence="15">Uncharacterized protein</fullName>
    </submittedName>
</protein>
<evidence type="ECO:0000256" key="9">
    <source>
        <dbReference type="ARBA" id="ARBA00023163"/>
    </source>
</evidence>
<evidence type="ECO:0000256" key="3">
    <source>
        <dbReference type="ARBA" id="ARBA00022723"/>
    </source>
</evidence>
<feature type="domain" description="C2H2-type" evidence="14">
    <location>
        <begin position="447"/>
        <end position="474"/>
    </location>
</feature>
<evidence type="ECO:0000256" key="5">
    <source>
        <dbReference type="ARBA" id="ARBA00022771"/>
    </source>
</evidence>
<dbReference type="GO" id="GO:0000981">
    <property type="term" value="F:DNA-binding transcription factor activity, RNA polymerase II-specific"/>
    <property type="evidence" value="ECO:0007669"/>
    <property type="project" value="TreeGrafter"/>
</dbReference>
<dbReference type="FunFam" id="3.30.160.60:FF:002343">
    <property type="entry name" value="Zinc finger protein 33A"/>
    <property type="match status" value="2"/>
</dbReference>
<dbReference type="EMBL" id="JAZDUA010000074">
    <property type="protein sequence ID" value="KAK7869421.1"/>
    <property type="molecule type" value="Genomic_DNA"/>
</dbReference>
<reference evidence="15 16" key="1">
    <citation type="submission" date="2024-03" db="EMBL/GenBank/DDBJ databases">
        <title>The genome assembly and annotation of the cricket Gryllus longicercus Weissman &amp; Gray.</title>
        <authorList>
            <person name="Szrajer S."/>
            <person name="Gray D."/>
            <person name="Ylla G."/>
        </authorList>
    </citation>
    <scope>NUCLEOTIDE SEQUENCE [LARGE SCALE GENOMIC DNA]</scope>
    <source>
        <strain evidence="15">DAG 2021-001</strain>
        <tissue evidence="15">Whole body minus gut</tissue>
    </source>
</reference>
<dbReference type="FunFam" id="3.30.160.60:FF:000322">
    <property type="entry name" value="GDNF-inducible zinc finger protein 1"/>
    <property type="match status" value="1"/>
</dbReference>
<dbReference type="InterPro" id="IPR013087">
    <property type="entry name" value="Znf_C2H2_type"/>
</dbReference>
<dbReference type="GO" id="GO:0005694">
    <property type="term" value="C:chromosome"/>
    <property type="evidence" value="ECO:0007669"/>
    <property type="project" value="UniProtKB-ARBA"/>
</dbReference>
<accession>A0AAN9VTD7</accession>
<evidence type="ECO:0000256" key="11">
    <source>
        <dbReference type="PROSITE-ProRule" id="PRU00042"/>
    </source>
</evidence>
<evidence type="ECO:0000259" key="13">
    <source>
        <dbReference type="PROSITE" id="PS50097"/>
    </source>
</evidence>
<evidence type="ECO:0000313" key="15">
    <source>
        <dbReference type="EMBL" id="KAK7869421.1"/>
    </source>
</evidence>
<dbReference type="FunFam" id="3.30.160.60:FF:000902">
    <property type="entry name" value="Zinc finger protein 445"/>
    <property type="match status" value="1"/>
</dbReference>
<dbReference type="Pfam" id="PF00096">
    <property type="entry name" value="zf-C2H2"/>
    <property type="match status" value="5"/>
</dbReference>
<organism evidence="15 16">
    <name type="scientific">Gryllus longicercus</name>
    <dbReference type="NCBI Taxonomy" id="2509291"/>
    <lineage>
        <taxon>Eukaryota</taxon>
        <taxon>Metazoa</taxon>
        <taxon>Ecdysozoa</taxon>
        <taxon>Arthropoda</taxon>
        <taxon>Hexapoda</taxon>
        <taxon>Insecta</taxon>
        <taxon>Pterygota</taxon>
        <taxon>Neoptera</taxon>
        <taxon>Polyneoptera</taxon>
        <taxon>Orthoptera</taxon>
        <taxon>Ensifera</taxon>
        <taxon>Gryllidea</taxon>
        <taxon>Grylloidea</taxon>
        <taxon>Gryllidae</taxon>
        <taxon>Gryllinae</taxon>
        <taxon>Gryllus</taxon>
    </lineage>
</organism>
<evidence type="ECO:0000256" key="12">
    <source>
        <dbReference type="SAM" id="MobiDB-lite"/>
    </source>
</evidence>
<dbReference type="FunFam" id="3.30.160.60:FF:001732">
    <property type="entry name" value="Zgc:162936"/>
    <property type="match status" value="1"/>
</dbReference>
<feature type="region of interest" description="Disordered" evidence="12">
    <location>
        <begin position="167"/>
        <end position="211"/>
    </location>
</feature>
<dbReference type="SMART" id="SM00225">
    <property type="entry name" value="BTB"/>
    <property type="match status" value="1"/>
</dbReference>
<dbReference type="FunFam" id="3.30.160.60:FF:000624">
    <property type="entry name" value="zinc finger protein 697"/>
    <property type="match status" value="1"/>
</dbReference>
<feature type="domain" description="C2H2-type" evidence="14">
    <location>
        <begin position="559"/>
        <end position="586"/>
    </location>
</feature>
<feature type="domain" description="C2H2-type" evidence="14">
    <location>
        <begin position="531"/>
        <end position="558"/>
    </location>
</feature>
<dbReference type="PROSITE" id="PS50097">
    <property type="entry name" value="BTB"/>
    <property type="match status" value="1"/>
</dbReference>
<dbReference type="FunFam" id="3.30.160.60:FF:001174">
    <property type="entry name" value="zinc finger protein 527 isoform X1"/>
    <property type="match status" value="1"/>
</dbReference>
<sequence length="643" mass="70902">MAESVVTLSWEDHTSGLATEFKSLLDNNSFVDCTISVEGQSLKAHRLVLSACSPYFHKLFCEETEDHPLVILLDESFQNLKAVIDFMYLGVTQIPEGNYRAFVTLAKSLEVKGLSQVSDNVPGGTTENITQDPSAKNEVTGDVQGINACQKDSSKNNSQKIAHHLDGKATPVDTHSPDSFKGNSALPELRPKSVTTPPQKQGRPQGLSAKNQVIDEVPGINVSQKDSSENNSQKIAHQVDGNTDLVDTHSPVSCKGNGALHKLRPKSVITPSQKQGNPQGFLYLKVQPCLYAGISGARNQLQVKSNETLSSNFISGGTVSVNGQVFKISGAGRVPPVRLQATQRRSAVRLPSGGSQQSTTLQLHEEPVQDAVAPTMSSSPAGHKRKRKKNIICKVCGGSFISQCALDIHNRTHTGERPFLCDVCGATFIRQSQLASHSTIHTGERPYECDFCGKTFRQKSNLNLHLPLHTGKRPHRCDVCGKAFLQKQELIQHKNLHTGERPHRCDICGIAFRRAHNLRIHKIRHTGEWPFRCDACGKTFLQKNRLAQHMPVHTGERPYKCDVCGKAFGFQTSLKTHRKIHTGERPHSCDVCGKTFRQKTTLVTHSRVHTGERPFSCELCGARFHQQSGLAYHMRTHNKIKSA</sequence>
<keyword evidence="9" id="KW-0804">Transcription</keyword>
<dbReference type="GO" id="GO:0005634">
    <property type="term" value="C:nucleus"/>
    <property type="evidence" value="ECO:0007669"/>
    <property type="project" value="UniProtKB-SubCell"/>
</dbReference>
<dbReference type="PANTHER" id="PTHR24381:SF393">
    <property type="entry name" value="CHROMATIN-LINKED ADAPTOR FOR MSL PROTEINS, ISOFORM B"/>
    <property type="match status" value="1"/>
</dbReference>
<name>A0AAN9VTD7_9ORTH</name>
<feature type="domain" description="C2H2-type" evidence="14">
    <location>
        <begin position="391"/>
        <end position="418"/>
    </location>
</feature>
<dbReference type="Gene3D" id="3.30.160.60">
    <property type="entry name" value="Classic Zinc Finger"/>
    <property type="match status" value="9"/>
</dbReference>
<feature type="domain" description="C2H2-type" evidence="14">
    <location>
        <begin position="419"/>
        <end position="446"/>
    </location>
</feature>
<dbReference type="PANTHER" id="PTHR24381">
    <property type="entry name" value="ZINC FINGER PROTEIN"/>
    <property type="match status" value="1"/>
</dbReference>
<feature type="domain" description="C2H2-type" evidence="14">
    <location>
        <begin position="615"/>
        <end position="642"/>
    </location>
</feature>
<dbReference type="PROSITE" id="PS00028">
    <property type="entry name" value="ZINC_FINGER_C2H2_1"/>
    <property type="match status" value="9"/>
</dbReference>
<dbReference type="Pfam" id="PF00651">
    <property type="entry name" value="BTB"/>
    <property type="match status" value="1"/>
</dbReference>
<keyword evidence="16" id="KW-1185">Reference proteome</keyword>
<feature type="domain" description="BTB" evidence="13">
    <location>
        <begin position="31"/>
        <end position="96"/>
    </location>
</feature>
<feature type="region of interest" description="Disordered" evidence="12">
    <location>
        <begin position="118"/>
        <end position="139"/>
    </location>
</feature>
<dbReference type="Pfam" id="PF13912">
    <property type="entry name" value="zf-C2H2_6"/>
    <property type="match status" value="3"/>
</dbReference>
<evidence type="ECO:0000313" key="16">
    <source>
        <dbReference type="Proteomes" id="UP001378592"/>
    </source>
</evidence>
<dbReference type="GO" id="GO:0045893">
    <property type="term" value="P:positive regulation of DNA-templated transcription"/>
    <property type="evidence" value="ECO:0007669"/>
    <property type="project" value="UniProtKB-ARBA"/>
</dbReference>
<dbReference type="GO" id="GO:0000977">
    <property type="term" value="F:RNA polymerase II transcription regulatory region sequence-specific DNA binding"/>
    <property type="evidence" value="ECO:0007669"/>
    <property type="project" value="TreeGrafter"/>
</dbReference>
<dbReference type="InterPro" id="IPR011333">
    <property type="entry name" value="SKP1/BTB/POZ_sf"/>
</dbReference>
<dbReference type="GO" id="GO:0008270">
    <property type="term" value="F:zinc ion binding"/>
    <property type="evidence" value="ECO:0007669"/>
    <property type="project" value="UniProtKB-KW"/>
</dbReference>
<evidence type="ECO:0000256" key="1">
    <source>
        <dbReference type="ARBA" id="ARBA00004123"/>
    </source>
</evidence>
<comment type="caution">
    <text evidence="15">The sequence shown here is derived from an EMBL/GenBank/DDBJ whole genome shotgun (WGS) entry which is preliminary data.</text>
</comment>
<feature type="domain" description="C2H2-type" evidence="14">
    <location>
        <begin position="475"/>
        <end position="502"/>
    </location>
</feature>
<dbReference type="PROSITE" id="PS50157">
    <property type="entry name" value="ZINC_FINGER_C2H2_2"/>
    <property type="match status" value="9"/>
</dbReference>
<keyword evidence="6" id="KW-0862">Zinc</keyword>
<evidence type="ECO:0000259" key="14">
    <source>
        <dbReference type="PROSITE" id="PS50157"/>
    </source>
</evidence>
<dbReference type="SUPFAM" id="SSF54695">
    <property type="entry name" value="POZ domain"/>
    <property type="match status" value="1"/>
</dbReference>
<feature type="compositionally biased region" description="Polar residues" evidence="12">
    <location>
        <begin position="118"/>
        <end position="134"/>
    </location>
</feature>
<keyword evidence="10" id="KW-0539">Nucleus</keyword>
<dbReference type="FunFam" id="3.30.160.60:FF:000512">
    <property type="entry name" value="zinc finger protein 197 isoform X1"/>
    <property type="match status" value="1"/>
</dbReference>
<dbReference type="SUPFAM" id="SSF57667">
    <property type="entry name" value="beta-beta-alpha zinc fingers"/>
    <property type="match status" value="5"/>
</dbReference>
<keyword evidence="5 11" id="KW-0863">Zinc-finger</keyword>
<dbReference type="Proteomes" id="UP001378592">
    <property type="component" value="Unassembled WGS sequence"/>
</dbReference>
<dbReference type="InterPro" id="IPR000210">
    <property type="entry name" value="BTB/POZ_dom"/>
</dbReference>
<keyword evidence="4" id="KW-0677">Repeat</keyword>
<evidence type="ECO:0000256" key="7">
    <source>
        <dbReference type="ARBA" id="ARBA00023015"/>
    </source>
</evidence>
<keyword evidence="3" id="KW-0479">Metal-binding</keyword>
<keyword evidence="8" id="KW-0238">DNA-binding</keyword>